<evidence type="ECO:0000313" key="5">
    <source>
        <dbReference type="Proteomes" id="UP000619512"/>
    </source>
</evidence>
<feature type="domain" description="FHA" evidence="3">
    <location>
        <begin position="30"/>
        <end position="80"/>
    </location>
</feature>
<dbReference type="Proteomes" id="UP000619512">
    <property type="component" value="Unassembled WGS sequence"/>
</dbReference>
<keyword evidence="2" id="KW-1133">Transmembrane helix</keyword>
<dbReference type="InterPro" id="IPR000253">
    <property type="entry name" value="FHA_dom"/>
</dbReference>
<dbReference type="Pfam" id="PF00498">
    <property type="entry name" value="FHA"/>
    <property type="match status" value="1"/>
</dbReference>
<name>A0AA87Y0L0_9BURK</name>
<dbReference type="AlphaFoldDB" id="A0AA87Y0L0"/>
<keyword evidence="2" id="KW-0812">Transmembrane</keyword>
<dbReference type="InterPro" id="IPR008984">
    <property type="entry name" value="SMAD_FHA_dom_sf"/>
</dbReference>
<organism evidence="4 5">
    <name type="scientific">Pseudoduganella plicata</name>
    <dbReference type="NCBI Taxonomy" id="321984"/>
    <lineage>
        <taxon>Bacteria</taxon>
        <taxon>Pseudomonadati</taxon>
        <taxon>Pseudomonadota</taxon>
        <taxon>Betaproteobacteria</taxon>
        <taxon>Burkholderiales</taxon>
        <taxon>Oxalobacteraceae</taxon>
        <taxon>Telluria group</taxon>
        <taxon>Pseudoduganella</taxon>
    </lineage>
</organism>
<keyword evidence="2" id="KW-0472">Membrane</keyword>
<feature type="transmembrane region" description="Helical" evidence="2">
    <location>
        <begin position="249"/>
        <end position="269"/>
    </location>
</feature>
<feature type="transmembrane region" description="Helical" evidence="2">
    <location>
        <begin position="118"/>
        <end position="138"/>
    </location>
</feature>
<feature type="compositionally biased region" description="Acidic residues" evidence="1">
    <location>
        <begin position="320"/>
        <end position="334"/>
    </location>
</feature>
<dbReference type="RefSeq" id="WP_229466619.1">
    <property type="nucleotide sequence ID" value="NZ_BMWW01000001.1"/>
</dbReference>
<feature type="compositionally biased region" description="Basic and acidic residues" evidence="1">
    <location>
        <begin position="308"/>
        <end position="319"/>
    </location>
</feature>
<comment type="caution">
    <text evidence="4">The sequence shown here is derived from an EMBL/GenBank/DDBJ whole genome shotgun (WGS) entry which is preliminary data.</text>
</comment>
<proteinExistence type="predicted"/>
<evidence type="ECO:0000313" key="4">
    <source>
        <dbReference type="EMBL" id="GGY78710.1"/>
    </source>
</evidence>
<dbReference type="SUPFAM" id="SSF49879">
    <property type="entry name" value="SMAD/FHA domain"/>
    <property type="match status" value="1"/>
</dbReference>
<reference evidence="4" key="2">
    <citation type="submission" date="2022-12" db="EMBL/GenBank/DDBJ databases">
        <authorList>
            <person name="Sun Q."/>
            <person name="Kim S."/>
        </authorList>
    </citation>
    <scope>NUCLEOTIDE SEQUENCE</scope>
    <source>
        <strain evidence="4">KCTC 12344</strain>
    </source>
</reference>
<feature type="transmembrane region" description="Helical" evidence="2">
    <location>
        <begin position="150"/>
        <end position="174"/>
    </location>
</feature>
<dbReference type="Gene3D" id="2.60.200.20">
    <property type="match status" value="1"/>
</dbReference>
<sequence>MTALHLPCFVEVLARNGDVLSRQRCDTLPVTIGRGYDNDVILDDAHTAPHHAVLEAGEDGGLLLRDAGSQNGIVLHGRREKAVPLDGTTIVRLGHTRVRVRDARFPVEQEVTDTTMHAWEGGVPAVAGVALIALFVGIDQALTDTESFQAIKYLLTIASGLGAGLVWSGVWALINRLFAGHARLGRHLFILGAGLIAIGAWKTMSSVLAFAWSAEAFTRYGRHAIILIACGMVYFHLRTIRPHYSPRRLVTACALLLGAGSGLVLMSNLQNNGHPADEPYMSVLLPPEIRQSPEHSVDDFFGDAARLRGAADRDRREAIPEDGDDDETDGGDGS</sequence>
<accession>A0AA87Y0L0</accession>
<dbReference type="SMART" id="SM00240">
    <property type="entry name" value="FHA"/>
    <property type="match status" value="1"/>
</dbReference>
<dbReference type="EMBL" id="BMWW01000001">
    <property type="protein sequence ID" value="GGY78710.1"/>
    <property type="molecule type" value="Genomic_DNA"/>
</dbReference>
<feature type="transmembrane region" description="Helical" evidence="2">
    <location>
        <begin position="186"/>
        <end position="214"/>
    </location>
</feature>
<protein>
    <recommendedName>
        <fullName evidence="3">FHA domain-containing protein</fullName>
    </recommendedName>
</protein>
<evidence type="ECO:0000259" key="3">
    <source>
        <dbReference type="PROSITE" id="PS50006"/>
    </source>
</evidence>
<evidence type="ECO:0000256" key="2">
    <source>
        <dbReference type="SAM" id="Phobius"/>
    </source>
</evidence>
<evidence type="ECO:0000256" key="1">
    <source>
        <dbReference type="SAM" id="MobiDB-lite"/>
    </source>
</evidence>
<reference evidence="4" key="1">
    <citation type="journal article" date="2014" name="Int. J. Syst. Evol. Microbiol.">
        <title>Complete genome sequence of Corynebacterium casei LMG S-19264T (=DSM 44701T), isolated from a smear-ripened cheese.</title>
        <authorList>
            <consortium name="US DOE Joint Genome Institute (JGI-PGF)"/>
            <person name="Walter F."/>
            <person name="Albersmeier A."/>
            <person name="Kalinowski J."/>
            <person name="Ruckert C."/>
        </authorList>
    </citation>
    <scope>NUCLEOTIDE SEQUENCE</scope>
    <source>
        <strain evidence="4">KCTC 12344</strain>
    </source>
</reference>
<dbReference type="PROSITE" id="PS50006">
    <property type="entry name" value="FHA_DOMAIN"/>
    <property type="match status" value="1"/>
</dbReference>
<feature type="transmembrane region" description="Helical" evidence="2">
    <location>
        <begin position="220"/>
        <end position="237"/>
    </location>
</feature>
<gene>
    <name evidence="4" type="ORF">GCM10007388_09600</name>
</gene>
<feature type="region of interest" description="Disordered" evidence="1">
    <location>
        <begin position="308"/>
        <end position="334"/>
    </location>
</feature>